<proteinExistence type="inferred from homology"/>
<dbReference type="EMBL" id="HBFR01035217">
    <property type="protein sequence ID" value="CAD8898421.1"/>
    <property type="molecule type" value="Transcribed_RNA"/>
</dbReference>
<evidence type="ECO:0000256" key="5">
    <source>
        <dbReference type="ARBA" id="ARBA00022531"/>
    </source>
</evidence>
<dbReference type="GO" id="GO:0030076">
    <property type="term" value="C:light-harvesting complex"/>
    <property type="evidence" value="ECO:0007669"/>
    <property type="project" value="UniProtKB-KW"/>
</dbReference>
<feature type="binding site" evidence="8">
    <location>
        <position position="164"/>
    </location>
    <ligand>
        <name>chlorophyll a</name>
        <dbReference type="ChEBI" id="CHEBI:58416"/>
        <label>1</label>
    </ligand>
</feature>
<keyword evidence="7" id="KW-0437">Light-harvesting polypeptide</keyword>
<dbReference type="PANTHER" id="PTHR21649">
    <property type="entry name" value="CHLOROPHYLL A/B BINDING PROTEIN"/>
    <property type="match status" value="1"/>
</dbReference>
<feature type="binding site" evidence="8">
    <location>
        <position position="167"/>
    </location>
    <ligand>
        <name>chlorophyll a</name>
        <dbReference type="ChEBI" id="CHEBI:58416"/>
        <label>1</label>
    </ligand>
</feature>
<evidence type="ECO:0000256" key="6">
    <source>
        <dbReference type="ARBA" id="ARBA00022640"/>
    </source>
</evidence>
<gene>
    <name evidence="10" type="ORF">CHYS00102_LOCUS25635</name>
</gene>
<evidence type="ECO:0008006" key="11">
    <source>
        <dbReference type="Google" id="ProtNLM"/>
    </source>
</evidence>
<evidence type="ECO:0000256" key="2">
    <source>
        <dbReference type="ARBA" id="ARBA00004229"/>
    </source>
</evidence>
<keyword evidence="5" id="KW-0602">Photosynthesis</keyword>
<comment type="function">
    <text evidence="1">The light-harvesting complex (LHC) functions as a light receptor, it captures and delivers excitation energy to photosystems with which it is closely associated. Energy is transferred from the carotenoid and chlorophyll C (or B) to chlorophyll A and the photosynthetic reaction centers where it is used to synthesize ATP and reducing power.</text>
</comment>
<reference evidence="10" key="1">
    <citation type="submission" date="2021-01" db="EMBL/GenBank/DDBJ databases">
        <authorList>
            <person name="Corre E."/>
            <person name="Pelletier E."/>
            <person name="Niang G."/>
            <person name="Scheremetjew M."/>
            <person name="Finn R."/>
            <person name="Kale V."/>
            <person name="Holt S."/>
            <person name="Cochrane G."/>
            <person name="Meng A."/>
            <person name="Brown T."/>
            <person name="Cohen L."/>
        </authorList>
    </citation>
    <scope>NUCLEOTIDE SEQUENCE</scope>
    <source>
        <strain evidence="10">308</strain>
    </source>
</reference>
<keyword evidence="4" id="KW-0150">Chloroplast</keyword>
<evidence type="ECO:0000256" key="3">
    <source>
        <dbReference type="ARBA" id="ARBA00005933"/>
    </source>
</evidence>
<evidence type="ECO:0000256" key="7">
    <source>
        <dbReference type="ARBA" id="ARBA00023243"/>
    </source>
</evidence>
<feature type="binding site" evidence="8">
    <location>
        <position position="65"/>
    </location>
    <ligand>
        <name>chlorophyll a</name>
        <dbReference type="ChEBI" id="CHEBI:58416"/>
        <label>1</label>
    </ligand>
</feature>
<evidence type="ECO:0000256" key="9">
    <source>
        <dbReference type="SAM" id="SignalP"/>
    </source>
</evidence>
<dbReference type="InterPro" id="IPR022796">
    <property type="entry name" value="Chloroa_b-bind"/>
</dbReference>
<feature type="binding site" description="axial binding residue" evidence="8">
    <location>
        <position position="70"/>
    </location>
    <ligand>
        <name>chlorophyll b</name>
        <dbReference type="ChEBI" id="CHEBI:61721"/>
        <label>1</label>
    </ligand>
    <ligandPart>
        <name>Mg</name>
        <dbReference type="ChEBI" id="CHEBI:25107"/>
    </ligandPart>
</feature>
<feature type="signal peptide" evidence="9">
    <location>
        <begin position="1"/>
        <end position="15"/>
    </location>
</feature>
<protein>
    <recommendedName>
        <fullName evidence="11">Plastid light harvesting protein</fullName>
    </recommendedName>
</protein>
<dbReference type="InterPro" id="IPR001344">
    <property type="entry name" value="Chloro_AB-bd_pln"/>
</dbReference>
<accession>A0A7S1BW34</accession>
<dbReference type="Pfam" id="PF00504">
    <property type="entry name" value="Chloroa_b-bind"/>
    <property type="match status" value="1"/>
</dbReference>
<comment type="similarity">
    <text evidence="3">Belongs to the fucoxanthin chlorophyll protein family.</text>
</comment>
<organism evidence="10">
    <name type="scientific">Corethron hystrix</name>
    <dbReference type="NCBI Taxonomy" id="216773"/>
    <lineage>
        <taxon>Eukaryota</taxon>
        <taxon>Sar</taxon>
        <taxon>Stramenopiles</taxon>
        <taxon>Ochrophyta</taxon>
        <taxon>Bacillariophyta</taxon>
        <taxon>Coscinodiscophyceae</taxon>
        <taxon>Corethrophycidae</taxon>
        <taxon>Corethrales</taxon>
        <taxon>Corethraceae</taxon>
        <taxon>Corethron</taxon>
    </lineage>
</organism>
<dbReference type="SUPFAM" id="SSF103511">
    <property type="entry name" value="Chlorophyll a-b binding protein"/>
    <property type="match status" value="1"/>
</dbReference>
<dbReference type="GO" id="GO:0016168">
    <property type="term" value="F:chlorophyll binding"/>
    <property type="evidence" value="ECO:0007669"/>
    <property type="project" value="UniProtKB-KW"/>
</dbReference>
<keyword evidence="8" id="KW-0148">Chlorophyll</keyword>
<dbReference type="GO" id="GO:0016020">
    <property type="term" value="C:membrane"/>
    <property type="evidence" value="ECO:0007669"/>
    <property type="project" value="InterPro"/>
</dbReference>
<dbReference type="AlphaFoldDB" id="A0A7S1BW34"/>
<keyword evidence="9" id="KW-0732">Signal</keyword>
<comment type="subcellular location">
    <subcellularLocation>
        <location evidence="2">Plastid</location>
        <location evidence="2">Chloroplast</location>
    </subcellularLocation>
</comment>
<dbReference type="GO" id="GO:0009765">
    <property type="term" value="P:photosynthesis, light harvesting"/>
    <property type="evidence" value="ECO:0007669"/>
    <property type="project" value="InterPro"/>
</dbReference>
<name>A0A7S1BW34_9STRA</name>
<evidence type="ECO:0000256" key="1">
    <source>
        <dbReference type="ARBA" id="ARBA00004022"/>
    </source>
</evidence>
<feature type="binding site" evidence="8">
    <location>
        <position position="68"/>
    </location>
    <ligand>
        <name>chlorophyll a</name>
        <dbReference type="ChEBI" id="CHEBI:58416"/>
        <label>1</label>
    </ligand>
</feature>
<keyword evidence="8" id="KW-0157">Chromophore</keyword>
<evidence type="ECO:0000313" key="10">
    <source>
        <dbReference type="EMBL" id="CAD8898421.1"/>
    </source>
</evidence>
<feature type="chain" id="PRO_5030615862" description="Plastid light harvesting protein" evidence="9">
    <location>
        <begin position="16"/>
        <end position="208"/>
    </location>
</feature>
<evidence type="ECO:0000256" key="4">
    <source>
        <dbReference type="ARBA" id="ARBA00022528"/>
    </source>
</evidence>
<dbReference type="Gene3D" id="1.10.3460.10">
    <property type="entry name" value="Chlorophyll a/b binding protein domain"/>
    <property type="match status" value="1"/>
</dbReference>
<feature type="binding site" evidence="8">
    <location>
        <position position="169"/>
    </location>
    <ligand>
        <name>chlorophyll a</name>
        <dbReference type="ChEBI" id="CHEBI:58416"/>
        <label>1</label>
    </ligand>
</feature>
<sequence length="208" mass="22113">MKLLIASVLASTAAAFAPAANKAASSSLNMVNELELGATAPLGVFDPLGWLDSEPESFERRRAVERKHGRVAMAAITGCIVHNNGIHFDGYLSPSAGLKFEDVPQGVDGIRAIPTAGLLQILFFFALVELAWMPASDYSGDYGVGWFGDDIKDPDEKARKLNAELNNGRAAMMGIMGNMVVECMTGQTMAEQYAAGHISPFGDGQGVF</sequence>
<dbReference type="GO" id="GO:0009507">
    <property type="term" value="C:chloroplast"/>
    <property type="evidence" value="ECO:0007669"/>
    <property type="project" value="UniProtKB-SubCell"/>
</dbReference>
<keyword evidence="6" id="KW-0934">Plastid</keyword>
<evidence type="ECO:0000256" key="8">
    <source>
        <dbReference type="PIRSR" id="PIRSR601344-1"/>
    </source>
</evidence>